<sequence length="768" mass="86714">MSNRLLDHQVDGQKIQFQFQTGSLQLTIMTPEIIRVLADATSGDHSYAIEGDKTQKTSFTVTASADDVTLTTSGLTIVVGANQRLDVFNATGAPLVQDYLGQRRPLARGMDAQQAALASAEGHELTGQGAPGHGYHEVLKQLAPDEQFFGLGDKTGFINKRGYEFDNWNTDDPAPQMENFTRLYKSVPFLLGLKNGVPYGLFFDNTNRSHFDLGKESESYYFYSVEAGVLDYYVIGGASLAAVIQNYTYLTGRTPLPQKWTLGYQQSRWGYQDAAEIALIAQKMRDYHLPMDVIHLDIDYMDGYRVFTWDPHKYPNMKQFLADLKAQGVKIVTIIDPGVKEDPGYPIFDAGVRNNFFVKTPEGFDYVNRVWPGESVYPDFGRQRVRDWWADNHQQLTTAGVAGIWNDMNEPASFNGQIPDEIIFSDEEQAATHGKMHNVYGHNMSHATYNGLLAQQNRRPFVITRAAYAGTQKYATVWTGDNHSLWAHLQMMIPQLSNLGLSGFAFAGTDIGGFGSDTTPELLIRWLEAAIFSPLLRNHSAIGTRFQEPWAFGEPTLSIYRQYLQLRYHLIPYLYDLFAAGETTGLPVMRAMVLADEQDPRLREISDQYLVGTALLVAPIVQKGQTKRLVYLPAGQWIDFWTGTRYQGQQDIVVTADLAQLPMFVRQDSLLPWADEREFVAEAPEQHLTFRLFGETGQYDHYQDNGLDLAYRQGEYNRYQILVKADQAQVILQYHGFAPVYQTIDVETTAGQQRFVYQAATESYQVLN</sequence>
<keyword evidence="10" id="KW-1185">Reference proteome</keyword>
<dbReference type="InterPro" id="IPR000322">
    <property type="entry name" value="Glyco_hydro_31_TIM"/>
</dbReference>
<evidence type="ECO:0000256" key="3">
    <source>
        <dbReference type="ARBA" id="ARBA00023295"/>
    </source>
</evidence>
<dbReference type="RefSeq" id="WP_125597949.1">
    <property type="nucleotide sequence ID" value="NZ_JBHSSM010000016.1"/>
</dbReference>
<evidence type="ECO:0000259" key="7">
    <source>
        <dbReference type="Pfam" id="PF17137"/>
    </source>
</evidence>
<evidence type="ECO:0000259" key="8">
    <source>
        <dbReference type="Pfam" id="PF21365"/>
    </source>
</evidence>
<dbReference type="CDD" id="cd06604">
    <property type="entry name" value="GH31_glucosidase_II_MalA"/>
    <property type="match status" value="1"/>
</dbReference>
<feature type="domain" description="Glycoside hydrolase family 31 N-terminal" evidence="6">
    <location>
        <begin position="24"/>
        <end position="212"/>
    </location>
</feature>
<name>A0ABW1UNK1_9LACO</name>
<evidence type="ECO:0000256" key="1">
    <source>
        <dbReference type="ARBA" id="ARBA00007806"/>
    </source>
</evidence>
<dbReference type="Pfam" id="PF01055">
    <property type="entry name" value="Glyco_hydro_31_2nd"/>
    <property type="match status" value="1"/>
</dbReference>
<evidence type="ECO:0000259" key="5">
    <source>
        <dbReference type="Pfam" id="PF01055"/>
    </source>
</evidence>
<feature type="domain" description="DUF5110" evidence="7">
    <location>
        <begin position="688"/>
        <end position="734"/>
    </location>
</feature>
<dbReference type="Pfam" id="PF17137">
    <property type="entry name" value="DUF5110"/>
    <property type="match status" value="1"/>
</dbReference>
<dbReference type="InterPro" id="IPR017853">
    <property type="entry name" value="GH"/>
</dbReference>
<feature type="domain" description="Glycoside hydrolase family 31 TIM barrel" evidence="5">
    <location>
        <begin position="254"/>
        <end position="577"/>
    </location>
</feature>
<dbReference type="Gene3D" id="3.20.20.80">
    <property type="entry name" value="Glycosidases"/>
    <property type="match status" value="2"/>
</dbReference>
<gene>
    <name evidence="9" type="ORF">ACFQHW_06785</name>
</gene>
<dbReference type="EC" id="3.2.1.-" evidence="9"/>
<dbReference type="EMBL" id="JBHSSM010000016">
    <property type="protein sequence ID" value="MFC6315281.1"/>
    <property type="molecule type" value="Genomic_DNA"/>
</dbReference>
<dbReference type="Gene3D" id="2.60.40.1180">
    <property type="entry name" value="Golgi alpha-mannosidase II"/>
    <property type="match status" value="2"/>
</dbReference>
<comment type="similarity">
    <text evidence="1 4">Belongs to the glycosyl hydrolase 31 family.</text>
</comment>
<dbReference type="SUPFAM" id="SSF74650">
    <property type="entry name" value="Galactose mutarotase-like"/>
    <property type="match status" value="1"/>
</dbReference>
<dbReference type="PANTHER" id="PTHR22762">
    <property type="entry name" value="ALPHA-GLUCOSIDASE"/>
    <property type="match status" value="1"/>
</dbReference>
<dbReference type="Proteomes" id="UP001596310">
    <property type="component" value="Unassembled WGS sequence"/>
</dbReference>
<evidence type="ECO:0000259" key="6">
    <source>
        <dbReference type="Pfam" id="PF13802"/>
    </source>
</evidence>
<feature type="domain" description="Glycosyl hydrolase family 31 C-terminal" evidence="8">
    <location>
        <begin position="585"/>
        <end position="670"/>
    </location>
</feature>
<reference evidence="10" key="1">
    <citation type="journal article" date="2019" name="Int. J. Syst. Evol. Microbiol.">
        <title>The Global Catalogue of Microorganisms (GCM) 10K type strain sequencing project: providing services to taxonomists for standard genome sequencing and annotation.</title>
        <authorList>
            <consortium name="The Broad Institute Genomics Platform"/>
            <consortium name="The Broad Institute Genome Sequencing Center for Infectious Disease"/>
            <person name="Wu L."/>
            <person name="Ma J."/>
        </authorList>
    </citation>
    <scope>NUCLEOTIDE SEQUENCE [LARGE SCALE GENOMIC DNA]</scope>
    <source>
        <strain evidence="10">CCM 8897</strain>
    </source>
</reference>
<dbReference type="InterPro" id="IPR048395">
    <property type="entry name" value="Glyco_hydro_31_C"/>
</dbReference>
<dbReference type="PANTHER" id="PTHR22762:SF166">
    <property type="entry name" value="ALPHA-GLUCOSIDASE"/>
    <property type="match status" value="1"/>
</dbReference>
<dbReference type="SUPFAM" id="SSF51445">
    <property type="entry name" value="(Trans)glycosidases"/>
    <property type="match status" value="1"/>
</dbReference>
<dbReference type="InterPro" id="IPR011013">
    <property type="entry name" value="Gal_mutarotase_sf_dom"/>
</dbReference>
<keyword evidence="2 4" id="KW-0378">Hydrolase</keyword>
<keyword evidence="3 4" id="KW-0326">Glycosidase</keyword>
<dbReference type="InterPro" id="IPR013780">
    <property type="entry name" value="Glyco_hydro_b"/>
</dbReference>
<proteinExistence type="inferred from homology"/>
<organism evidence="9 10">
    <name type="scientific">Lapidilactobacillus achengensis</name>
    <dbReference type="NCBI Taxonomy" id="2486000"/>
    <lineage>
        <taxon>Bacteria</taxon>
        <taxon>Bacillati</taxon>
        <taxon>Bacillota</taxon>
        <taxon>Bacilli</taxon>
        <taxon>Lactobacillales</taxon>
        <taxon>Lactobacillaceae</taxon>
        <taxon>Lapidilactobacillus</taxon>
    </lineage>
</organism>
<dbReference type="SUPFAM" id="SSF51011">
    <property type="entry name" value="Glycosyl hydrolase domain"/>
    <property type="match status" value="1"/>
</dbReference>
<dbReference type="InterPro" id="IPR025887">
    <property type="entry name" value="Glyco_hydro_31_N_dom"/>
</dbReference>
<dbReference type="InterPro" id="IPR030458">
    <property type="entry name" value="Glyco_hydro_31_AS"/>
</dbReference>
<dbReference type="Gene3D" id="2.60.40.1760">
    <property type="entry name" value="glycosyl hydrolase (family 31)"/>
    <property type="match status" value="1"/>
</dbReference>
<evidence type="ECO:0000313" key="10">
    <source>
        <dbReference type="Proteomes" id="UP001596310"/>
    </source>
</evidence>
<evidence type="ECO:0000313" key="9">
    <source>
        <dbReference type="EMBL" id="MFC6315281.1"/>
    </source>
</evidence>
<comment type="caution">
    <text evidence="9">The sequence shown here is derived from an EMBL/GenBank/DDBJ whole genome shotgun (WGS) entry which is preliminary data.</text>
</comment>
<evidence type="ECO:0000256" key="2">
    <source>
        <dbReference type="ARBA" id="ARBA00022801"/>
    </source>
</evidence>
<dbReference type="GO" id="GO:0016798">
    <property type="term" value="F:hydrolase activity, acting on glycosyl bonds"/>
    <property type="evidence" value="ECO:0007669"/>
    <property type="project" value="UniProtKB-KW"/>
</dbReference>
<accession>A0ABW1UNK1</accession>
<protein>
    <submittedName>
        <fullName evidence="9">Glycoside hydrolase family 31 protein</fullName>
        <ecNumber evidence="9">3.2.1.-</ecNumber>
    </submittedName>
</protein>
<dbReference type="InterPro" id="IPR033403">
    <property type="entry name" value="DUF5110"/>
</dbReference>
<dbReference type="CDD" id="cd14752">
    <property type="entry name" value="GH31_N"/>
    <property type="match status" value="1"/>
</dbReference>
<dbReference type="Pfam" id="PF21365">
    <property type="entry name" value="Glyco_hydro_31_3rd"/>
    <property type="match status" value="1"/>
</dbReference>
<dbReference type="PROSITE" id="PS00129">
    <property type="entry name" value="GLYCOSYL_HYDROL_F31_1"/>
    <property type="match status" value="1"/>
</dbReference>
<evidence type="ECO:0000256" key="4">
    <source>
        <dbReference type="RuleBase" id="RU361185"/>
    </source>
</evidence>
<dbReference type="Pfam" id="PF13802">
    <property type="entry name" value="Gal_mutarotas_2"/>
    <property type="match status" value="1"/>
</dbReference>